<dbReference type="InterPro" id="IPR050111">
    <property type="entry name" value="C-type_lectin/snaclec_domain"/>
</dbReference>
<reference evidence="4" key="1">
    <citation type="submission" date="2022-08" db="EMBL/GenBank/DDBJ databases">
        <title>Genome sequencing of akame (Lates japonicus).</title>
        <authorList>
            <person name="Hashiguchi Y."/>
            <person name="Takahashi H."/>
        </authorList>
    </citation>
    <scope>NUCLEOTIDE SEQUENCE</scope>
    <source>
        <strain evidence="4">Kochi</strain>
    </source>
</reference>
<dbReference type="InterPro" id="IPR018378">
    <property type="entry name" value="C-type_lectin_CS"/>
</dbReference>
<dbReference type="Pfam" id="PF00059">
    <property type="entry name" value="Lectin_C"/>
    <property type="match status" value="1"/>
</dbReference>
<dbReference type="Gene3D" id="3.10.100.10">
    <property type="entry name" value="Mannose-Binding Protein A, subunit A"/>
    <property type="match status" value="1"/>
</dbReference>
<feature type="domain" description="C-type lectin" evidence="3">
    <location>
        <begin position="112"/>
        <end position="194"/>
    </location>
</feature>
<dbReference type="Proteomes" id="UP001279410">
    <property type="component" value="Unassembled WGS sequence"/>
</dbReference>
<dbReference type="InterPro" id="IPR001304">
    <property type="entry name" value="C-type_lectin-like"/>
</dbReference>
<feature type="transmembrane region" description="Helical" evidence="2">
    <location>
        <begin position="35"/>
        <end position="55"/>
    </location>
</feature>
<dbReference type="EMBL" id="BRZM01000052">
    <property type="protein sequence ID" value="GLD62446.1"/>
    <property type="molecule type" value="Genomic_DNA"/>
</dbReference>
<evidence type="ECO:0000313" key="4">
    <source>
        <dbReference type="EMBL" id="GLD62446.1"/>
    </source>
</evidence>
<sequence>MENPQGCTDNGQKISFGHFYSRYEIFGRDGRNRRAILCLGLMSVTLLIVAVVLGIKCAKVKDSSLQVPHSAAAQLITELNYLRSNHSDVIEAEEEATKALERALKNHVQLKKFVSNSIENKKTSTNFWQNGFWIGVTDIETEGTWVWINNVTEVEQRYWMDGEPNNLGHHGEHCGVAVYSSFNPWKTWFDANCNTDKQSWMCEMPSR</sequence>
<gene>
    <name evidence="4" type="ORF">AKAME5_001416900</name>
</gene>
<evidence type="ECO:0000256" key="1">
    <source>
        <dbReference type="ARBA" id="ARBA00023157"/>
    </source>
</evidence>
<keyword evidence="2" id="KW-0812">Transmembrane</keyword>
<dbReference type="PROSITE" id="PS00615">
    <property type="entry name" value="C_TYPE_LECTIN_1"/>
    <property type="match status" value="1"/>
</dbReference>
<dbReference type="AlphaFoldDB" id="A0AAD3RBQ8"/>
<keyword evidence="2" id="KW-0472">Membrane</keyword>
<keyword evidence="5" id="KW-1185">Reference proteome</keyword>
<keyword evidence="2" id="KW-1133">Transmembrane helix</keyword>
<evidence type="ECO:0000259" key="3">
    <source>
        <dbReference type="PROSITE" id="PS50041"/>
    </source>
</evidence>
<organism evidence="4 5">
    <name type="scientific">Lates japonicus</name>
    <name type="common">Japanese lates</name>
    <dbReference type="NCBI Taxonomy" id="270547"/>
    <lineage>
        <taxon>Eukaryota</taxon>
        <taxon>Metazoa</taxon>
        <taxon>Chordata</taxon>
        <taxon>Craniata</taxon>
        <taxon>Vertebrata</taxon>
        <taxon>Euteleostomi</taxon>
        <taxon>Actinopterygii</taxon>
        <taxon>Neopterygii</taxon>
        <taxon>Teleostei</taxon>
        <taxon>Neoteleostei</taxon>
        <taxon>Acanthomorphata</taxon>
        <taxon>Carangaria</taxon>
        <taxon>Carangaria incertae sedis</taxon>
        <taxon>Centropomidae</taxon>
        <taxon>Lates</taxon>
    </lineage>
</organism>
<dbReference type="SUPFAM" id="SSF56436">
    <property type="entry name" value="C-type lectin-like"/>
    <property type="match status" value="1"/>
</dbReference>
<protein>
    <submittedName>
        <fullName evidence="4">CD209 antigen-like protein B</fullName>
    </submittedName>
</protein>
<comment type="caution">
    <text evidence="4">The sequence shown here is derived from an EMBL/GenBank/DDBJ whole genome shotgun (WGS) entry which is preliminary data.</text>
</comment>
<keyword evidence="1" id="KW-1015">Disulfide bond</keyword>
<evidence type="ECO:0000256" key="2">
    <source>
        <dbReference type="SAM" id="Phobius"/>
    </source>
</evidence>
<dbReference type="PANTHER" id="PTHR22803">
    <property type="entry name" value="MANNOSE, PHOSPHOLIPASE, LECTIN RECEPTOR RELATED"/>
    <property type="match status" value="1"/>
</dbReference>
<evidence type="ECO:0000313" key="5">
    <source>
        <dbReference type="Proteomes" id="UP001279410"/>
    </source>
</evidence>
<dbReference type="InterPro" id="IPR016186">
    <property type="entry name" value="C-type_lectin-like/link_sf"/>
</dbReference>
<accession>A0AAD3RBQ8</accession>
<dbReference type="InterPro" id="IPR016187">
    <property type="entry name" value="CTDL_fold"/>
</dbReference>
<proteinExistence type="predicted"/>
<name>A0AAD3RBQ8_LATJO</name>
<dbReference type="PROSITE" id="PS50041">
    <property type="entry name" value="C_TYPE_LECTIN_2"/>
    <property type="match status" value="1"/>
</dbReference>